<sequence>MSKLLPCFDSSIMLPTPVALRKAGNEVDWPRFTLEMPVLEPSSRVLELNPGAFWGWTELLGWDSASFSSMCFHEEKSCSLGCPGN</sequence>
<name>A0A9L0JZL9_EQUAS</name>
<organism evidence="1 2">
    <name type="scientific">Equus asinus</name>
    <name type="common">Donkey</name>
    <name type="synonym">Equus africanus asinus</name>
    <dbReference type="NCBI Taxonomy" id="9793"/>
    <lineage>
        <taxon>Eukaryota</taxon>
        <taxon>Metazoa</taxon>
        <taxon>Chordata</taxon>
        <taxon>Craniata</taxon>
        <taxon>Vertebrata</taxon>
        <taxon>Euteleostomi</taxon>
        <taxon>Mammalia</taxon>
        <taxon>Eutheria</taxon>
        <taxon>Laurasiatheria</taxon>
        <taxon>Perissodactyla</taxon>
        <taxon>Equidae</taxon>
        <taxon>Equus</taxon>
    </lineage>
</organism>
<keyword evidence="2" id="KW-1185">Reference proteome</keyword>
<proteinExistence type="predicted"/>
<accession>A0A9L0JZL9</accession>
<reference evidence="1" key="2">
    <citation type="submission" date="2025-08" db="UniProtKB">
        <authorList>
            <consortium name="Ensembl"/>
        </authorList>
    </citation>
    <scope>IDENTIFICATION</scope>
</reference>
<reference evidence="1 2" key="1">
    <citation type="journal article" date="2020" name="Nat. Commun.">
        <title>Donkey genomes provide new insights into domestication and selection for coat color.</title>
        <authorList>
            <person name="Wang"/>
            <person name="C."/>
            <person name="Li"/>
            <person name="H."/>
            <person name="Guo"/>
            <person name="Y."/>
            <person name="Huang"/>
            <person name="J."/>
            <person name="Sun"/>
            <person name="Y."/>
            <person name="Min"/>
            <person name="J."/>
            <person name="Wang"/>
            <person name="J."/>
            <person name="Fang"/>
            <person name="X."/>
            <person name="Zhao"/>
            <person name="Z."/>
            <person name="Wang"/>
            <person name="S."/>
            <person name="Zhang"/>
            <person name="Y."/>
            <person name="Liu"/>
            <person name="Q."/>
            <person name="Jiang"/>
            <person name="Q."/>
            <person name="Wang"/>
            <person name="X."/>
            <person name="Guo"/>
            <person name="Y."/>
            <person name="Yang"/>
            <person name="C."/>
            <person name="Wang"/>
            <person name="Y."/>
            <person name="Tian"/>
            <person name="F."/>
            <person name="Zhuang"/>
            <person name="G."/>
            <person name="Fan"/>
            <person name="Y."/>
            <person name="Gao"/>
            <person name="Q."/>
            <person name="Li"/>
            <person name="Y."/>
            <person name="Ju"/>
            <person name="Z."/>
            <person name="Li"/>
            <person name="J."/>
            <person name="Li"/>
            <person name="R."/>
            <person name="Hou"/>
            <person name="M."/>
            <person name="Yang"/>
            <person name="G."/>
            <person name="Liu"/>
            <person name="G."/>
            <person name="Liu"/>
            <person name="W."/>
            <person name="Guo"/>
            <person name="J."/>
            <person name="Pan"/>
            <person name="S."/>
            <person name="Fan"/>
            <person name="G."/>
            <person name="Zhang"/>
            <person name="W."/>
            <person name="Zhang"/>
            <person name="R."/>
            <person name="Yu"/>
            <person name="J."/>
            <person name="Zhang"/>
            <person name="X."/>
            <person name="Yin"/>
            <person name="Q."/>
            <person name="Ji"/>
            <person name="C."/>
            <person name="Jin"/>
            <person name="Y."/>
            <person name="Yue"/>
            <person name="G."/>
            <person name="Liu"/>
            <person name="M."/>
            <person name="Xu"/>
            <person name="J."/>
            <person name="Liu"/>
            <person name="S."/>
            <person name="Jordana"/>
            <person name="J."/>
            <person name="Noce"/>
            <person name="A."/>
            <person name="Amills"/>
            <person name="M."/>
            <person name="Wu"/>
            <person name="D.D."/>
            <person name="Li"/>
            <person name="S."/>
            <person name="Zhou"/>
            <person name="X. and Zhong"/>
            <person name="J."/>
        </authorList>
    </citation>
    <scope>NUCLEOTIDE SEQUENCE [LARGE SCALE GENOMIC DNA]</scope>
</reference>
<dbReference type="Ensembl" id="ENSEAST00005077701.1">
    <property type="protein sequence ID" value="ENSEASP00005057958.1"/>
    <property type="gene ID" value="ENSEASG00005025593.1"/>
</dbReference>
<protein>
    <submittedName>
        <fullName evidence="1">Uncharacterized protein</fullName>
    </submittedName>
</protein>
<evidence type="ECO:0000313" key="2">
    <source>
        <dbReference type="Proteomes" id="UP000694387"/>
    </source>
</evidence>
<dbReference type="AlphaFoldDB" id="A0A9L0JZL9"/>
<reference evidence="1" key="3">
    <citation type="submission" date="2025-09" db="UniProtKB">
        <authorList>
            <consortium name="Ensembl"/>
        </authorList>
    </citation>
    <scope>IDENTIFICATION</scope>
</reference>
<dbReference type="Proteomes" id="UP000694387">
    <property type="component" value="Chromosome 5"/>
</dbReference>
<evidence type="ECO:0000313" key="1">
    <source>
        <dbReference type="Ensembl" id="ENSEASP00005057958.1"/>
    </source>
</evidence>